<dbReference type="AlphaFoldDB" id="A0A016V257"/>
<comment type="caution">
    <text evidence="2">The sequence shown here is derived from an EMBL/GenBank/DDBJ whole genome shotgun (WGS) entry which is preliminary data.</text>
</comment>
<evidence type="ECO:0000256" key="1">
    <source>
        <dbReference type="SAM" id="MobiDB-lite"/>
    </source>
</evidence>
<keyword evidence="3" id="KW-1185">Reference proteome</keyword>
<accession>A0A016V257</accession>
<dbReference type="OrthoDB" id="5898909at2759"/>
<proteinExistence type="predicted"/>
<evidence type="ECO:0000313" key="2">
    <source>
        <dbReference type="EMBL" id="EYC21062.1"/>
    </source>
</evidence>
<dbReference type="Proteomes" id="UP000024635">
    <property type="component" value="Unassembled WGS sequence"/>
</dbReference>
<protein>
    <submittedName>
        <fullName evidence="2">Uncharacterized protein</fullName>
    </submittedName>
</protein>
<dbReference type="EMBL" id="JARK01001356">
    <property type="protein sequence ID" value="EYC21062.1"/>
    <property type="molecule type" value="Genomic_DNA"/>
</dbReference>
<name>A0A016V257_9BILA</name>
<feature type="region of interest" description="Disordered" evidence="1">
    <location>
        <begin position="141"/>
        <end position="160"/>
    </location>
</feature>
<gene>
    <name evidence="2" type="primary">Acey_s0020.g206</name>
    <name evidence="2" type="ORF">Y032_0020g206</name>
</gene>
<organism evidence="2 3">
    <name type="scientific">Ancylostoma ceylanicum</name>
    <dbReference type="NCBI Taxonomy" id="53326"/>
    <lineage>
        <taxon>Eukaryota</taxon>
        <taxon>Metazoa</taxon>
        <taxon>Ecdysozoa</taxon>
        <taxon>Nematoda</taxon>
        <taxon>Chromadorea</taxon>
        <taxon>Rhabditida</taxon>
        <taxon>Rhabditina</taxon>
        <taxon>Rhabditomorpha</taxon>
        <taxon>Strongyloidea</taxon>
        <taxon>Ancylostomatidae</taxon>
        <taxon>Ancylostomatinae</taxon>
        <taxon>Ancylostoma</taxon>
    </lineage>
</organism>
<sequence length="160" mass="18455">MYTPKTNLQKIVFSSSLYDFTSAVKHLVNRPYSKTTGEREVRNLYNQWIVPGHAPFVKFNLNSSLEQWVPPSRARSDDYLSHCADFIRRYLVKACRPAADIKQYACRIADNNIKVAALKNLPDFVTNLLIGCLLEALQPEDRQSTESNQDRTMRRARRSC</sequence>
<feature type="compositionally biased region" description="Basic and acidic residues" evidence="1">
    <location>
        <begin position="141"/>
        <end position="153"/>
    </location>
</feature>
<reference evidence="3" key="1">
    <citation type="journal article" date="2015" name="Nat. Genet.">
        <title>The genome and transcriptome of the zoonotic hookworm Ancylostoma ceylanicum identify infection-specific gene families.</title>
        <authorList>
            <person name="Schwarz E.M."/>
            <person name="Hu Y."/>
            <person name="Antoshechkin I."/>
            <person name="Miller M.M."/>
            <person name="Sternberg P.W."/>
            <person name="Aroian R.V."/>
        </authorList>
    </citation>
    <scope>NUCLEOTIDE SEQUENCE</scope>
    <source>
        <strain evidence="3">HY135</strain>
    </source>
</reference>
<evidence type="ECO:0000313" key="3">
    <source>
        <dbReference type="Proteomes" id="UP000024635"/>
    </source>
</evidence>